<dbReference type="InterPro" id="IPR051029">
    <property type="entry name" value="mRNA_Capping_Enz/RNA_Phosphat"/>
</dbReference>
<dbReference type="InterPro" id="IPR029021">
    <property type="entry name" value="Prot-tyrosine_phosphatase-like"/>
</dbReference>
<dbReference type="AlphaFoldDB" id="A0A8B9GCZ4"/>
<evidence type="ECO:0000256" key="11">
    <source>
        <dbReference type="ARBA" id="ARBA00080235"/>
    </source>
</evidence>
<evidence type="ECO:0000259" key="13">
    <source>
        <dbReference type="PROSITE" id="PS50054"/>
    </source>
</evidence>
<keyword evidence="16" id="KW-1185">Reference proteome</keyword>
<accession>A0A8B9GCZ4</accession>
<dbReference type="PROSITE" id="PS50054">
    <property type="entry name" value="TYR_PHOSPHATASE_DUAL"/>
    <property type="match status" value="1"/>
</dbReference>
<evidence type="ECO:0000256" key="7">
    <source>
        <dbReference type="ARBA" id="ARBA00054725"/>
    </source>
</evidence>
<keyword evidence="5" id="KW-0904">Protein phosphatase</keyword>
<evidence type="ECO:0000256" key="3">
    <source>
        <dbReference type="ARBA" id="ARBA00022801"/>
    </source>
</evidence>
<comment type="subunit">
    <text evidence="8">Monomer. May interact with SFRS7 and SFRS9/SRP30C.</text>
</comment>
<dbReference type="PROSITE" id="PS00383">
    <property type="entry name" value="TYR_PHOSPHATASE_1"/>
    <property type="match status" value="1"/>
</dbReference>
<keyword evidence="4" id="KW-0694">RNA-binding</keyword>
<dbReference type="PANTHER" id="PTHR10367:SF18">
    <property type="entry name" value="RNA_RNP COMPLEX-1-INTERACTING PHOSPHATASE"/>
    <property type="match status" value="1"/>
</dbReference>
<comment type="subcellular location">
    <subcellularLocation>
        <location evidence="1">Nucleus</location>
    </subcellularLocation>
</comment>
<feature type="region of interest" description="Disordered" evidence="12">
    <location>
        <begin position="221"/>
        <end position="246"/>
    </location>
</feature>
<dbReference type="Ensembl" id="ENSACOT00000023251.1">
    <property type="protein sequence ID" value="ENSACOP00000022468.1"/>
    <property type="gene ID" value="ENSACOG00000015315.1"/>
</dbReference>
<keyword evidence="6" id="KW-0539">Nucleus</keyword>
<evidence type="ECO:0000256" key="2">
    <source>
        <dbReference type="ARBA" id="ARBA00008601"/>
    </source>
</evidence>
<dbReference type="GO" id="GO:0003723">
    <property type="term" value="F:RNA binding"/>
    <property type="evidence" value="ECO:0007669"/>
    <property type="project" value="UniProtKB-KW"/>
</dbReference>
<evidence type="ECO:0000256" key="4">
    <source>
        <dbReference type="ARBA" id="ARBA00022884"/>
    </source>
</evidence>
<dbReference type="Proteomes" id="UP000694522">
    <property type="component" value="Unplaced"/>
</dbReference>
<reference evidence="15" key="1">
    <citation type="submission" date="2025-08" db="UniProtKB">
        <authorList>
            <consortium name="Ensembl"/>
        </authorList>
    </citation>
    <scope>IDENTIFICATION</scope>
</reference>
<sequence length="325" mass="37363">MAGRGASRVPERWTDYIPLGRRIPGTRFIAFKVPLRKSFDQNLHPEERFSPCDLIKKIKEQKEELGLIIDLTYTTRYYRPEELPASVFYSKILTMGHQIPNRHAVSQFKYVVKRFLRDNRNNNKLIGVHCTHGLNRTGYLVCRYLIDVEGMEANTAIELFNRARGHPIERINYIQHLQQRPVKKNWGLNRFDSGCFNQKAAPTPTSKTQMVKYHSHHSDQFHTSSSTIAVPRKSGSPKKSYRRGATAQTPFQVPARELRAMDPWQPHRLAMRNCVGFCSPPWSRAMDCSFPLRTPSSAQLRKCSQPGDAGTSTRNLLGQHRECCP</sequence>
<dbReference type="InterPro" id="IPR000387">
    <property type="entry name" value="Tyr_Pase_dom"/>
</dbReference>
<evidence type="ECO:0000313" key="15">
    <source>
        <dbReference type="Ensembl" id="ENSACOP00000022468.1"/>
    </source>
</evidence>
<dbReference type="FunFam" id="3.90.190.10:FF:000064">
    <property type="entry name" value="RNA/RNP complex-1-interacting phosphatase homolog"/>
    <property type="match status" value="1"/>
</dbReference>
<dbReference type="GO" id="GO:0004721">
    <property type="term" value="F:phosphoprotein phosphatase activity"/>
    <property type="evidence" value="ECO:0007669"/>
    <property type="project" value="UniProtKB-KW"/>
</dbReference>
<evidence type="ECO:0000259" key="14">
    <source>
        <dbReference type="PROSITE" id="PS50056"/>
    </source>
</evidence>
<comment type="function">
    <text evidence="7">Possesses RNA 5'-triphosphatase and diphosphatase activities, but displays a poor protein-tyrosine phosphatase activity. In addition, has phosphatase activity with ATP, ADP and O-methylfluorescein phosphate (in vitro). Binds to RNA. May participate in nuclear mRNA metabolism.</text>
</comment>
<evidence type="ECO:0000256" key="1">
    <source>
        <dbReference type="ARBA" id="ARBA00004123"/>
    </source>
</evidence>
<feature type="domain" description="Tyrosine specific protein phosphatases" evidence="14">
    <location>
        <begin position="106"/>
        <end position="175"/>
    </location>
</feature>
<dbReference type="SUPFAM" id="SSF52799">
    <property type="entry name" value="(Phosphotyrosine protein) phosphatases II"/>
    <property type="match status" value="1"/>
</dbReference>
<proteinExistence type="inferred from homology"/>
<dbReference type="PANTHER" id="PTHR10367">
    <property type="entry name" value="MRNA-CAPPING ENZYME"/>
    <property type="match status" value="1"/>
</dbReference>
<dbReference type="GO" id="GO:0005634">
    <property type="term" value="C:nucleus"/>
    <property type="evidence" value="ECO:0007669"/>
    <property type="project" value="UniProtKB-SubCell"/>
</dbReference>
<organism evidence="15 16">
    <name type="scientific">Amazona collaria</name>
    <name type="common">yellow-billed parrot</name>
    <dbReference type="NCBI Taxonomy" id="241587"/>
    <lineage>
        <taxon>Eukaryota</taxon>
        <taxon>Metazoa</taxon>
        <taxon>Chordata</taxon>
        <taxon>Craniata</taxon>
        <taxon>Vertebrata</taxon>
        <taxon>Euteleostomi</taxon>
        <taxon>Archelosauria</taxon>
        <taxon>Archosauria</taxon>
        <taxon>Dinosauria</taxon>
        <taxon>Saurischia</taxon>
        <taxon>Theropoda</taxon>
        <taxon>Coelurosauria</taxon>
        <taxon>Aves</taxon>
        <taxon>Neognathae</taxon>
        <taxon>Neoaves</taxon>
        <taxon>Telluraves</taxon>
        <taxon>Australaves</taxon>
        <taxon>Psittaciformes</taxon>
        <taxon>Psittacidae</taxon>
        <taxon>Amazona</taxon>
    </lineage>
</organism>
<evidence type="ECO:0000256" key="5">
    <source>
        <dbReference type="ARBA" id="ARBA00022912"/>
    </source>
</evidence>
<protein>
    <recommendedName>
        <fullName evidence="9">RNA/RNP complex-1-interacting phosphatase</fullName>
    </recommendedName>
    <alternativeName>
        <fullName evidence="10">Dual specificity protein phosphatase 11</fullName>
    </alternativeName>
    <alternativeName>
        <fullName evidence="11">Phosphatase that interacts with RNA/RNP complex 1</fullName>
    </alternativeName>
</protein>
<dbReference type="Pfam" id="PF00782">
    <property type="entry name" value="DSPc"/>
    <property type="match status" value="1"/>
</dbReference>
<keyword evidence="3" id="KW-0378">Hydrolase</keyword>
<evidence type="ECO:0000313" key="16">
    <source>
        <dbReference type="Proteomes" id="UP000694522"/>
    </source>
</evidence>
<dbReference type="InterPro" id="IPR020422">
    <property type="entry name" value="TYR_PHOSPHATASE_DUAL_dom"/>
</dbReference>
<evidence type="ECO:0000256" key="10">
    <source>
        <dbReference type="ARBA" id="ARBA00076572"/>
    </source>
</evidence>
<dbReference type="InterPro" id="IPR016130">
    <property type="entry name" value="Tyr_Pase_AS"/>
</dbReference>
<comment type="similarity">
    <text evidence="2">Belongs to the protein-tyrosine phosphatase family. Non-receptor class dual specificity subfamily.</text>
</comment>
<dbReference type="PROSITE" id="PS50056">
    <property type="entry name" value="TYR_PHOSPHATASE_2"/>
    <property type="match status" value="1"/>
</dbReference>
<dbReference type="InterPro" id="IPR000340">
    <property type="entry name" value="Dual-sp_phosphatase_cat-dom"/>
</dbReference>
<dbReference type="GO" id="GO:0004651">
    <property type="term" value="F:polynucleotide 5'-phosphatase activity"/>
    <property type="evidence" value="ECO:0007669"/>
    <property type="project" value="TreeGrafter"/>
</dbReference>
<dbReference type="CDD" id="cd17665">
    <property type="entry name" value="DSP_DUSP11"/>
    <property type="match status" value="1"/>
</dbReference>
<feature type="domain" description="Tyrosine-protein phosphatase" evidence="13">
    <location>
        <begin position="39"/>
        <end position="186"/>
    </location>
</feature>
<evidence type="ECO:0000256" key="8">
    <source>
        <dbReference type="ARBA" id="ARBA00065987"/>
    </source>
</evidence>
<name>A0A8B9GCZ4_9PSIT</name>
<dbReference type="Gene3D" id="3.90.190.10">
    <property type="entry name" value="Protein tyrosine phosphatase superfamily"/>
    <property type="match status" value="1"/>
</dbReference>
<evidence type="ECO:0000256" key="12">
    <source>
        <dbReference type="SAM" id="MobiDB-lite"/>
    </source>
</evidence>
<reference evidence="15" key="2">
    <citation type="submission" date="2025-09" db="UniProtKB">
        <authorList>
            <consortium name="Ensembl"/>
        </authorList>
    </citation>
    <scope>IDENTIFICATION</scope>
</reference>
<evidence type="ECO:0000256" key="6">
    <source>
        <dbReference type="ARBA" id="ARBA00023242"/>
    </source>
</evidence>
<dbReference type="SMART" id="SM00195">
    <property type="entry name" value="DSPc"/>
    <property type="match status" value="1"/>
</dbReference>
<evidence type="ECO:0000256" key="9">
    <source>
        <dbReference type="ARBA" id="ARBA00068666"/>
    </source>
</evidence>